<sequence length="255" mass="28614">MFSIFFSLICAWFAYFLPCFATYKTLSKRPVVEADVERWCMYWSVVGAFVGLEYVAEWFVSWLPFYWEIKTLFLLFLSLPQIQGSTFIYTSYMQPFFTKNEREIDAGIIQFQTSALAFVQARLAALWDLLWSVISKTPANGQPPSGGQQQPSGAPMSFENALGMFKSVAPSFLGAFQQSGQAGHLPTPPSMTPTASSSFRRHYRFYSISDPTRKSCPSFPGTCPHVTLLLLITKDSTFTVTNGCIQIRIGVSSQV</sequence>
<dbReference type="OrthoDB" id="434647at2759"/>
<evidence type="ECO:0000313" key="9">
    <source>
        <dbReference type="Proteomes" id="UP000559256"/>
    </source>
</evidence>
<evidence type="ECO:0000256" key="2">
    <source>
        <dbReference type="ARBA" id="ARBA00008573"/>
    </source>
</evidence>
<keyword evidence="9" id="KW-1185">Reference proteome</keyword>
<dbReference type="EMBL" id="JAACJM010000001">
    <property type="protein sequence ID" value="KAF5374862.1"/>
    <property type="molecule type" value="Genomic_DNA"/>
</dbReference>
<comment type="subcellular location">
    <subcellularLocation>
        <location evidence="1 6">Membrane</location>
        <topology evidence="1 6">Multi-pass membrane protein</topology>
    </subcellularLocation>
</comment>
<comment type="caution">
    <text evidence="8">The sequence shown here is derived from an EMBL/GenBank/DDBJ whole genome shotgun (WGS) entry which is preliminary data.</text>
</comment>
<evidence type="ECO:0000313" key="8">
    <source>
        <dbReference type="EMBL" id="KAF5374862.1"/>
    </source>
</evidence>
<dbReference type="PANTHER" id="PTHR12300:SF161">
    <property type="entry name" value="RECEPTOR EXPRESSION-ENHANCING PROTEIN"/>
    <property type="match status" value="1"/>
</dbReference>
<comment type="caution">
    <text evidence="6">Lacks conserved residue(s) required for the propagation of feature annotation.</text>
</comment>
<reference evidence="8 9" key="1">
    <citation type="journal article" date="2020" name="ISME J.">
        <title>Uncovering the hidden diversity of litter-decomposition mechanisms in mushroom-forming fungi.</title>
        <authorList>
            <person name="Floudas D."/>
            <person name="Bentzer J."/>
            <person name="Ahren D."/>
            <person name="Johansson T."/>
            <person name="Persson P."/>
            <person name="Tunlid A."/>
        </authorList>
    </citation>
    <scope>NUCLEOTIDE SEQUENCE [LARGE SCALE GENOMIC DNA]</scope>
    <source>
        <strain evidence="8 9">CBS 291.85</strain>
    </source>
</reference>
<feature type="transmembrane region" description="Helical" evidence="6">
    <location>
        <begin position="72"/>
        <end position="92"/>
    </location>
</feature>
<dbReference type="GO" id="GO:0016020">
    <property type="term" value="C:membrane"/>
    <property type="evidence" value="ECO:0007669"/>
    <property type="project" value="UniProtKB-SubCell"/>
</dbReference>
<name>A0A8H5H195_9AGAR</name>
<protein>
    <recommendedName>
        <fullName evidence="6">Protein YOP1</fullName>
    </recommendedName>
</protein>
<evidence type="ECO:0000256" key="7">
    <source>
        <dbReference type="SAM" id="SignalP"/>
    </source>
</evidence>
<feature type="signal peptide" evidence="7">
    <location>
        <begin position="1"/>
        <end position="21"/>
    </location>
</feature>
<evidence type="ECO:0000256" key="4">
    <source>
        <dbReference type="ARBA" id="ARBA00022989"/>
    </source>
</evidence>
<proteinExistence type="inferred from homology"/>
<keyword evidence="7" id="KW-0732">Signal</keyword>
<dbReference type="Proteomes" id="UP000559256">
    <property type="component" value="Unassembled WGS sequence"/>
</dbReference>
<keyword evidence="3 6" id="KW-0812">Transmembrane</keyword>
<dbReference type="Pfam" id="PF03134">
    <property type="entry name" value="TB2_DP1_HVA22"/>
    <property type="match status" value="1"/>
</dbReference>
<dbReference type="AlphaFoldDB" id="A0A8H5H195"/>
<evidence type="ECO:0000256" key="5">
    <source>
        <dbReference type="ARBA" id="ARBA00023136"/>
    </source>
</evidence>
<keyword evidence="5 6" id="KW-0472">Membrane</keyword>
<feature type="chain" id="PRO_5034201933" description="Protein YOP1" evidence="7">
    <location>
        <begin position="22"/>
        <end position="255"/>
    </location>
</feature>
<accession>A0A8H5H195</accession>
<organism evidence="8 9">
    <name type="scientific">Tetrapyrgos nigripes</name>
    <dbReference type="NCBI Taxonomy" id="182062"/>
    <lineage>
        <taxon>Eukaryota</taxon>
        <taxon>Fungi</taxon>
        <taxon>Dikarya</taxon>
        <taxon>Basidiomycota</taxon>
        <taxon>Agaricomycotina</taxon>
        <taxon>Agaricomycetes</taxon>
        <taxon>Agaricomycetidae</taxon>
        <taxon>Agaricales</taxon>
        <taxon>Marasmiineae</taxon>
        <taxon>Marasmiaceae</taxon>
        <taxon>Tetrapyrgos</taxon>
    </lineage>
</organism>
<evidence type="ECO:0000256" key="3">
    <source>
        <dbReference type="ARBA" id="ARBA00022692"/>
    </source>
</evidence>
<gene>
    <name evidence="8" type="ORF">D9758_000449</name>
</gene>
<evidence type="ECO:0000256" key="6">
    <source>
        <dbReference type="RuleBase" id="RU362006"/>
    </source>
</evidence>
<dbReference type="InterPro" id="IPR004345">
    <property type="entry name" value="TB2_DP1_HVA22"/>
</dbReference>
<feature type="transmembrane region" description="Helical" evidence="6">
    <location>
        <begin position="41"/>
        <end position="60"/>
    </location>
</feature>
<keyword evidence="4 6" id="KW-1133">Transmembrane helix</keyword>
<evidence type="ECO:0000256" key="1">
    <source>
        <dbReference type="ARBA" id="ARBA00004141"/>
    </source>
</evidence>
<comment type="similarity">
    <text evidence="2 6">Belongs to the DP1 family.</text>
</comment>
<dbReference type="PANTHER" id="PTHR12300">
    <property type="entry name" value="HVA22-LIKE PROTEINS"/>
    <property type="match status" value="1"/>
</dbReference>